<keyword evidence="3" id="KW-1185">Reference proteome</keyword>
<feature type="compositionally biased region" description="Low complexity" evidence="1">
    <location>
        <begin position="253"/>
        <end position="275"/>
    </location>
</feature>
<accession>A0A4P9WPQ3</accession>
<protein>
    <submittedName>
        <fullName evidence="2">Uncharacterized protein</fullName>
    </submittedName>
</protein>
<evidence type="ECO:0000313" key="2">
    <source>
        <dbReference type="EMBL" id="RKO93728.1"/>
    </source>
</evidence>
<reference evidence="3" key="1">
    <citation type="journal article" date="2018" name="Nat. Microbiol.">
        <title>Leveraging single-cell genomics to expand the fungal tree of life.</title>
        <authorList>
            <person name="Ahrendt S.R."/>
            <person name="Quandt C.A."/>
            <person name="Ciobanu D."/>
            <person name="Clum A."/>
            <person name="Salamov A."/>
            <person name="Andreopoulos B."/>
            <person name="Cheng J.F."/>
            <person name="Woyke T."/>
            <person name="Pelin A."/>
            <person name="Henrissat B."/>
            <person name="Reynolds N.K."/>
            <person name="Benny G.L."/>
            <person name="Smith M.E."/>
            <person name="James T.Y."/>
            <person name="Grigoriev I.V."/>
        </authorList>
    </citation>
    <scope>NUCLEOTIDE SEQUENCE [LARGE SCALE GENOMIC DNA]</scope>
</reference>
<dbReference type="AlphaFoldDB" id="A0A4P9WPQ3"/>
<dbReference type="Proteomes" id="UP000269721">
    <property type="component" value="Unassembled WGS sequence"/>
</dbReference>
<gene>
    <name evidence="2" type="ORF">BDK51DRAFT_43878</name>
</gene>
<evidence type="ECO:0000313" key="3">
    <source>
        <dbReference type="Proteomes" id="UP000269721"/>
    </source>
</evidence>
<proteinExistence type="predicted"/>
<evidence type="ECO:0000256" key="1">
    <source>
        <dbReference type="SAM" id="MobiDB-lite"/>
    </source>
</evidence>
<name>A0A4P9WPQ3_9FUNG</name>
<sequence>MEIGTERWRCCFFQPGDLRIRLPPGRRGIRSADIQLLLEKDCQDFFDVLVMFIFVLQVDQDVVKVGDDELAAHVTEDGDDQEFNLAASSLDCLLRDGVSCELDAMSVPQLKEAWSLRLILLCDRVEALIIEVAVDMLFELLEFSLSEGPKRPEFRPGNFLELKREVVLAAIGRKSHVWLNSVVLLYFSISSLRKPSSPTVAELTEGFMLTWSRGGLIHHLSEPVKRRQPQQTTSTSRKRMKLMRDQRSTATKPSSSAVTNATSSQQSAASDAPSRSARKRRVNEPETVEKVPLPSDVDGLDDCSAELLLEEGKLLRLPMAIPTENLKFFNASFLVACMEEVEWRRAQDVLHCGGIGGGADGEDGAERDIGQHHSEVSGHVIPAFPGHKAPTPDSQNGRLPSRCPDRTTGSLARIITGRESHIPPTPRRLATQRLWINGGRKPGMFASHEARIGLTLTYHEMRLVGQKHNDMASQHLNPSPPSL</sequence>
<organism evidence="2 3">
    <name type="scientific">Blyttiomyces helicus</name>
    <dbReference type="NCBI Taxonomy" id="388810"/>
    <lineage>
        <taxon>Eukaryota</taxon>
        <taxon>Fungi</taxon>
        <taxon>Fungi incertae sedis</taxon>
        <taxon>Chytridiomycota</taxon>
        <taxon>Chytridiomycota incertae sedis</taxon>
        <taxon>Chytridiomycetes</taxon>
        <taxon>Chytridiomycetes incertae sedis</taxon>
        <taxon>Blyttiomyces</taxon>
    </lineage>
</organism>
<dbReference type="EMBL" id="KZ994133">
    <property type="protein sequence ID" value="RKO93728.1"/>
    <property type="molecule type" value="Genomic_DNA"/>
</dbReference>
<feature type="region of interest" description="Disordered" evidence="1">
    <location>
        <begin position="380"/>
        <end position="407"/>
    </location>
</feature>
<feature type="region of interest" description="Disordered" evidence="1">
    <location>
        <begin position="220"/>
        <end position="296"/>
    </location>
</feature>